<evidence type="ECO:0000313" key="10">
    <source>
        <dbReference type="EMBL" id="KXB33025.1"/>
    </source>
</evidence>
<dbReference type="InterPro" id="IPR006259">
    <property type="entry name" value="Adenyl_kin_sub"/>
</dbReference>
<dbReference type="Pfam" id="PF00406">
    <property type="entry name" value="ADK"/>
    <property type="match status" value="1"/>
</dbReference>
<dbReference type="PRINTS" id="PR00094">
    <property type="entry name" value="ADENYLTKNASE"/>
</dbReference>
<evidence type="ECO:0000313" key="11">
    <source>
        <dbReference type="Proteomes" id="UP000070675"/>
    </source>
</evidence>
<dbReference type="PANTHER" id="PTHR23359">
    <property type="entry name" value="NUCLEOTIDE KINASE"/>
    <property type="match status" value="1"/>
</dbReference>
<feature type="binding site" evidence="6">
    <location>
        <begin position="10"/>
        <end position="15"/>
    </location>
    <ligand>
        <name>ATP</name>
        <dbReference type="ChEBI" id="CHEBI:30616"/>
    </ligand>
</feature>
<dbReference type="UniPathway" id="UPA00588">
    <property type="reaction ID" value="UER00649"/>
</dbReference>
<dbReference type="NCBIfam" id="NF001381">
    <property type="entry name" value="PRK00279.1-3"/>
    <property type="match status" value="1"/>
</dbReference>
<feature type="binding site" evidence="6">
    <location>
        <position position="198"/>
    </location>
    <ligand>
        <name>ATP</name>
        <dbReference type="ChEBI" id="CHEBI:30616"/>
    </ligand>
</feature>
<feature type="binding site" evidence="6">
    <location>
        <begin position="85"/>
        <end position="88"/>
    </location>
    <ligand>
        <name>AMP</name>
        <dbReference type="ChEBI" id="CHEBI:456215"/>
    </ligand>
</feature>
<keyword evidence="4 6" id="KW-0418">Kinase</keyword>
<comment type="similarity">
    <text evidence="6 7">Belongs to the adenylate kinase family.</text>
</comment>
<protein>
    <recommendedName>
        <fullName evidence="6 8">Adenylate kinase</fullName>
        <shortName evidence="6">AK</shortName>
        <ecNumber evidence="6 8">2.7.4.3</ecNumber>
    </recommendedName>
    <alternativeName>
        <fullName evidence="6">ATP-AMP transphosphorylase</fullName>
    </alternativeName>
    <alternativeName>
        <fullName evidence="6">ATP:AMP phosphotransferase</fullName>
    </alternativeName>
    <alternativeName>
        <fullName evidence="6">Adenylate monophosphate kinase</fullName>
    </alternativeName>
</protein>
<dbReference type="GO" id="GO:0044209">
    <property type="term" value="P:AMP salvage"/>
    <property type="evidence" value="ECO:0007669"/>
    <property type="project" value="UniProtKB-UniRule"/>
</dbReference>
<dbReference type="InterPro" id="IPR007862">
    <property type="entry name" value="Adenylate_kinase_lid-dom"/>
</dbReference>
<evidence type="ECO:0000256" key="2">
    <source>
        <dbReference type="ARBA" id="ARBA00022727"/>
    </source>
</evidence>
<dbReference type="NCBIfam" id="TIGR01351">
    <property type="entry name" value="adk"/>
    <property type="match status" value="1"/>
</dbReference>
<dbReference type="GO" id="GO:0005524">
    <property type="term" value="F:ATP binding"/>
    <property type="evidence" value="ECO:0007669"/>
    <property type="project" value="UniProtKB-UniRule"/>
</dbReference>
<feature type="binding site" evidence="6">
    <location>
        <position position="159"/>
    </location>
    <ligand>
        <name>AMP</name>
        <dbReference type="ChEBI" id="CHEBI:456215"/>
    </ligand>
</feature>
<dbReference type="STRING" id="1393034.HMPREF3192_01396"/>
<dbReference type="GO" id="GO:0005737">
    <property type="term" value="C:cytoplasm"/>
    <property type="evidence" value="ECO:0007669"/>
    <property type="project" value="UniProtKB-SubCell"/>
</dbReference>
<sequence>MNIVLLGAPGAGKGTQAQRLVDEFGVVHISTGDLLRAAVKAQSSLGIQAQSFMKTGALVPDELVIGLVKERLSAPDAAAGFILDGFPRNVAQAQALDAELETLGKSITDALLVDVKNDVIIERLSSRRTCRDCGYMTNAQAASERNNVCPKCSGELYQREDDKPQTIAHRLDVYQQQTFPLISYYEKRGLLVKVDGDRPVDEVYTTVKDRLGL</sequence>
<evidence type="ECO:0000256" key="8">
    <source>
        <dbReference type="RuleBase" id="RU003331"/>
    </source>
</evidence>
<evidence type="ECO:0000256" key="6">
    <source>
        <dbReference type="HAMAP-Rule" id="MF_00235"/>
    </source>
</evidence>
<reference evidence="11" key="1">
    <citation type="submission" date="2016-01" db="EMBL/GenBank/DDBJ databases">
        <authorList>
            <person name="Mitreva M."/>
            <person name="Pepin K.H."/>
            <person name="Mihindukulasuriya K.A."/>
            <person name="Fulton R."/>
            <person name="Fronick C."/>
            <person name="O'Laughlin M."/>
            <person name="Miner T."/>
            <person name="Herter B."/>
            <person name="Rosa B.A."/>
            <person name="Cordes M."/>
            <person name="Tomlinson C."/>
            <person name="Wollam A."/>
            <person name="Palsikar V.B."/>
            <person name="Mardis E.R."/>
            <person name="Wilson R.K."/>
        </authorList>
    </citation>
    <scope>NUCLEOTIDE SEQUENCE [LARGE SCALE GENOMIC DNA]</scope>
    <source>
        <strain evidence="11">DNF00019</strain>
    </source>
</reference>
<dbReference type="EMBL" id="LSCR01000042">
    <property type="protein sequence ID" value="KXB33025.1"/>
    <property type="molecule type" value="Genomic_DNA"/>
</dbReference>
<accession>A0A133XQ12</accession>
<dbReference type="PROSITE" id="PS00113">
    <property type="entry name" value="ADENYLATE_KINASE"/>
    <property type="match status" value="1"/>
</dbReference>
<comment type="function">
    <text evidence="6">Catalyzes the reversible transfer of the terminal phosphate group between ATP and AMP. Plays an important role in cellular energy homeostasis and in adenine nucleotide metabolism.</text>
</comment>
<evidence type="ECO:0000256" key="5">
    <source>
        <dbReference type="ARBA" id="ARBA00022840"/>
    </source>
</evidence>
<comment type="caution">
    <text evidence="6">Lacks conserved residue(s) required for the propagation of feature annotation.</text>
</comment>
<dbReference type="AlphaFoldDB" id="A0A133XQ12"/>
<comment type="domain">
    <text evidence="6">Consists of three domains, a large central CORE domain and two small peripheral domains, NMPbind and LID, which undergo movements during catalysis. The LID domain closes over the site of phosphoryl transfer upon ATP binding. Assembling and dissambling the active center during each catalytic cycle provides an effective means to prevent ATP hydrolysis.</text>
</comment>
<dbReference type="RefSeq" id="WP_066306469.1">
    <property type="nucleotide sequence ID" value="NZ_KQ959516.1"/>
</dbReference>
<keyword evidence="3 6" id="KW-0547">Nucleotide-binding</keyword>
<dbReference type="PATRIC" id="fig|1393034.3.peg.1359"/>
<comment type="pathway">
    <text evidence="6">Purine metabolism; AMP biosynthesis via salvage pathway; AMP from ADP: step 1/1.</text>
</comment>
<keyword evidence="2 6" id="KW-0545">Nucleotide biosynthesis</keyword>
<feature type="domain" description="Adenylate kinase active site lid" evidence="9">
    <location>
        <begin position="127"/>
        <end position="161"/>
    </location>
</feature>
<feature type="binding site" evidence="6">
    <location>
        <position position="92"/>
    </location>
    <ligand>
        <name>AMP</name>
        <dbReference type="ChEBI" id="CHEBI:456215"/>
    </ligand>
</feature>
<dbReference type="OrthoDB" id="9805030at2"/>
<dbReference type="HAMAP" id="MF_00235">
    <property type="entry name" value="Adenylate_kinase_Adk"/>
    <property type="match status" value="1"/>
</dbReference>
<comment type="subcellular location">
    <subcellularLocation>
        <location evidence="6 8">Cytoplasm</location>
    </subcellularLocation>
</comment>
<feature type="binding site" evidence="6">
    <location>
        <position position="36"/>
    </location>
    <ligand>
        <name>AMP</name>
        <dbReference type="ChEBI" id="CHEBI:456215"/>
    </ligand>
</feature>
<dbReference type="Pfam" id="PF05191">
    <property type="entry name" value="ADK_lid"/>
    <property type="match status" value="1"/>
</dbReference>
<comment type="subunit">
    <text evidence="6 8">Monomer.</text>
</comment>
<evidence type="ECO:0000256" key="1">
    <source>
        <dbReference type="ARBA" id="ARBA00022679"/>
    </source>
</evidence>
<evidence type="ECO:0000259" key="9">
    <source>
        <dbReference type="Pfam" id="PF05191"/>
    </source>
</evidence>
<dbReference type="NCBIfam" id="NF001380">
    <property type="entry name" value="PRK00279.1-2"/>
    <property type="match status" value="1"/>
</dbReference>
<feature type="region of interest" description="NMP" evidence="6">
    <location>
        <begin position="30"/>
        <end position="59"/>
    </location>
</feature>
<dbReference type="GO" id="GO:0004017">
    <property type="term" value="F:AMP kinase activity"/>
    <property type="evidence" value="ECO:0007669"/>
    <property type="project" value="UniProtKB-UniRule"/>
</dbReference>
<dbReference type="EC" id="2.7.4.3" evidence="6 8"/>
<keyword evidence="6" id="KW-0963">Cytoplasm</keyword>
<dbReference type="NCBIfam" id="NF011100">
    <property type="entry name" value="PRK14527.1"/>
    <property type="match status" value="1"/>
</dbReference>
<dbReference type="InterPro" id="IPR033690">
    <property type="entry name" value="Adenylat_kinase_CS"/>
</dbReference>
<keyword evidence="5 6" id="KW-0067">ATP-binding</keyword>
<dbReference type="SUPFAM" id="SSF52540">
    <property type="entry name" value="P-loop containing nucleoside triphosphate hydrolases"/>
    <property type="match status" value="1"/>
</dbReference>
<comment type="catalytic activity">
    <reaction evidence="6 8">
        <text>AMP + ATP = 2 ADP</text>
        <dbReference type="Rhea" id="RHEA:12973"/>
        <dbReference type="ChEBI" id="CHEBI:30616"/>
        <dbReference type="ChEBI" id="CHEBI:456215"/>
        <dbReference type="ChEBI" id="CHEBI:456216"/>
        <dbReference type="EC" id="2.7.4.3"/>
    </reaction>
</comment>
<evidence type="ECO:0000256" key="3">
    <source>
        <dbReference type="ARBA" id="ARBA00022741"/>
    </source>
</evidence>
<gene>
    <name evidence="6" type="primary">adk</name>
    <name evidence="10" type="ORF">HMPREF3192_01396</name>
</gene>
<feature type="binding site" evidence="6">
    <location>
        <position position="127"/>
    </location>
    <ligand>
        <name>ATP</name>
        <dbReference type="ChEBI" id="CHEBI:30616"/>
    </ligand>
</feature>
<feature type="binding site" evidence="6">
    <location>
        <position position="31"/>
    </location>
    <ligand>
        <name>AMP</name>
        <dbReference type="ChEBI" id="CHEBI:456215"/>
    </ligand>
</feature>
<proteinExistence type="inferred from homology"/>
<dbReference type="Gene3D" id="3.40.50.300">
    <property type="entry name" value="P-loop containing nucleotide triphosphate hydrolases"/>
    <property type="match status" value="1"/>
</dbReference>
<name>A0A133XQ12_9ACTN</name>
<feature type="binding site" evidence="6">
    <location>
        <position position="170"/>
    </location>
    <ligand>
        <name>AMP</name>
        <dbReference type="ChEBI" id="CHEBI:456215"/>
    </ligand>
</feature>
<dbReference type="FunFam" id="3.40.50.300:FF:000106">
    <property type="entry name" value="Adenylate kinase mitochondrial"/>
    <property type="match status" value="1"/>
</dbReference>
<dbReference type="CDD" id="cd01428">
    <property type="entry name" value="ADK"/>
    <property type="match status" value="1"/>
</dbReference>
<organism evidence="10 11">
    <name type="scientific">Atopobium deltae</name>
    <dbReference type="NCBI Taxonomy" id="1393034"/>
    <lineage>
        <taxon>Bacteria</taxon>
        <taxon>Bacillati</taxon>
        <taxon>Actinomycetota</taxon>
        <taxon>Coriobacteriia</taxon>
        <taxon>Coriobacteriales</taxon>
        <taxon>Atopobiaceae</taxon>
        <taxon>Atopobium</taxon>
    </lineage>
</organism>
<evidence type="ECO:0000256" key="7">
    <source>
        <dbReference type="RuleBase" id="RU003330"/>
    </source>
</evidence>
<dbReference type="InterPro" id="IPR027417">
    <property type="entry name" value="P-loop_NTPase"/>
</dbReference>
<dbReference type="Proteomes" id="UP000070675">
    <property type="component" value="Unassembled WGS sequence"/>
</dbReference>
<dbReference type="InterPro" id="IPR000850">
    <property type="entry name" value="Adenylat/UMP-CMP_kin"/>
</dbReference>
<keyword evidence="11" id="KW-1185">Reference proteome</keyword>
<comment type="caution">
    <text evidence="10">The sequence shown here is derived from an EMBL/GenBank/DDBJ whole genome shotgun (WGS) entry which is preliminary data.</text>
</comment>
<feature type="binding site" evidence="6">
    <location>
        <begin position="57"/>
        <end position="59"/>
    </location>
    <ligand>
        <name>AMP</name>
        <dbReference type="ChEBI" id="CHEBI:456215"/>
    </ligand>
</feature>
<evidence type="ECO:0000256" key="4">
    <source>
        <dbReference type="ARBA" id="ARBA00022777"/>
    </source>
</evidence>
<keyword evidence="1 6" id="KW-0808">Transferase</keyword>